<dbReference type="PROSITE" id="PS01124">
    <property type="entry name" value="HTH_ARAC_FAMILY_2"/>
    <property type="match status" value="1"/>
</dbReference>
<keyword evidence="3" id="KW-0804">Transcription</keyword>
<dbReference type="PANTHER" id="PTHR46796">
    <property type="entry name" value="HTH-TYPE TRANSCRIPTIONAL ACTIVATOR RHAS-RELATED"/>
    <property type="match status" value="1"/>
</dbReference>
<keyword evidence="6" id="KW-1185">Reference proteome</keyword>
<dbReference type="Pfam" id="PF12833">
    <property type="entry name" value="HTH_18"/>
    <property type="match status" value="1"/>
</dbReference>
<proteinExistence type="predicted"/>
<accession>A0ABY5WVX3</accession>
<dbReference type="InterPro" id="IPR018060">
    <property type="entry name" value="HTH_AraC"/>
</dbReference>
<dbReference type="InterPro" id="IPR009057">
    <property type="entry name" value="Homeodomain-like_sf"/>
</dbReference>
<dbReference type="PANTHER" id="PTHR46796:SF12">
    <property type="entry name" value="HTH-TYPE DNA-BINDING TRANSCRIPTIONAL ACTIVATOR EUTR"/>
    <property type="match status" value="1"/>
</dbReference>
<dbReference type="SMART" id="SM00342">
    <property type="entry name" value="HTH_ARAC"/>
    <property type="match status" value="1"/>
</dbReference>
<gene>
    <name evidence="5" type="ORF">K3722_18630</name>
</gene>
<dbReference type="InterPro" id="IPR050204">
    <property type="entry name" value="AraC_XylS_family_regulators"/>
</dbReference>
<evidence type="ECO:0000256" key="2">
    <source>
        <dbReference type="ARBA" id="ARBA00023125"/>
    </source>
</evidence>
<dbReference type="Gene3D" id="1.10.10.60">
    <property type="entry name" value="Homeodomain-like"/>
    <property type="match status" value="1"/>
</dbReference>
<evidence type="ECO:0000313" key="5">
    <source>
        <dbReference type="EMBL" id="UWQ58472.1"/>
    </source>
</evidence>
<dbReference type="EMBL" id="CP081078">
    <property type="protein sequence ID" value="UWQ58472.1"/>
    <property type="molecule type" value="Genomic_DNA"/>
</dbReference>
<dbReference type="InterPro" id="IPR018062">
    <property type="entry name" value="HTH_AraC-typ_CS"/>
</dbReference>
<dbReference type="InterPro" id="IPR035418">
    <property type="entry name" value="AraC-bd_2"/>
</dbReference>
<evidence type="ECO:0000313" key="6">
    <source>
        <dbReference type="Proteomes" id="UP001058184"/>
    </source>
</evidence>
<organism evidence="5 6">
    <name type="scientific">Leisingera caerulea</name>
    <name type="common">Phaeobacter caeruleus</name>
    <dbReference type="NCBI Taxonomy" id="506591"/>
    <lineage>
        <taxon>Bacteria</taxon>
        <taxon>Pseudomonadati</taxon>
        <taxon>Pseudomonadota</taxon>
        <taxon>Alphaproteobacteria</taxon>
        <taxon>Rhodobacterales</taxon>
        <taxon>Roseobacteraceae</taxon>
        <taxon>Leisingera</taxon>
    </lineage>
</organism>
<dbReference type="PROSITE" id="PS00041">
    <property type="entry name" value="HTH_ARAC_FAMILY_1"/>
    <property type="match status" value="1"/>
</dbReference>
<dbReference type="Proteomes" id="UP001058184">
    <property type="component" value="Chromosome"/>
</dbReference>
<keyword evidence="1" id="KW-0805">Transcription regulation</keyword>
<protein>
    <submittedName>
        <fullName evidence="5">AraC family transcriptional regulator</fullName>
    </submittedName>
</protein>
<keyword evidence="2" id="KW-0238">DNA-binding</keyword>
<sequence length="339" mass="37519">MTRQQAEYKREPLRAWRQFHSRDIDEARTLVAQKFCDHRLQPAGKSCGFGTRHNHVPGHSLSLNYLCYGSAVQIDPGELNDFYLVQMPLSGTAKVANGAAAVDSDTRHATVLNPTRATQMTWHADCQMLLLQIDRDALHGFSERAAGLPLSEPVVFDTAAPVGTGPLQGWARQFIACARATDARAGFGHWSAMQQQLIEEQLILGLLTHQQSNIRHLLTPRAPQGSSLQIRRAQDYIHANAAEPLTISAIAAEAGCSIRTLQAGFRQHFGLTPVEYLRDLRLDLARYLLLSRPAETPVSSIAYDSGFSHLGRFSQLYRARFGELPSATRTAPGYPEHSE</sequence>
<dbReference type="Pfam" id="PF14525">
    <property type="entry name" value="AraC_binding_2"/>
    <property type="match status" value="1"/>
</dbReference>
<evidence type="ECO:0000256" key="1">
    <source>
        <dbReference type="ARBA" id="ARBA00023015"/>
    </source>
</evidence>
<evidence type="ECO:0000256" key="3">
    <source>
        <dbReference type="ARBA" id="ARBA00023163"/>
    </source>
</evidence>
<feature type="domain" description="HTH araC/xylS-type" evidence="4">
    <location>
        <begin position="231"/>
        <end position="331"/>
    </location>
</feature>
<evidence type="ECO:0000259" key="4">
    <source>
        <dbReference type="PROSITE" id="PS01124"/>
    </source>
</evidence>
<dbReference type="RefSeq" id="WP_260002521.1">
    <property type="nucleotide sequence ID" value="NZ_CP081078.1"/>
</dbReference>
<name>A0ABY5WVX3_LEICA</name>
<dbReference type="SUPFAM" id="SSF46689">
    <property type="entry name" value="Homeodomain-like"/>
    <property type="match status" value="2"/>
</dbReference>
<reference evidence="5" key="1">
    <citation type="submission" date="2021-08" db="EMBL/GenBank/DDBJ databases">
        <authorList>
            <person name="Nwanade C."/>
            <person name="Wang M."/>
            <person name="Masoudi A."/>
            <person name="Yu Z."/>
            <person name="Liu J."/>
        </authorList>
    </citation>
    <scope>NUCLEOTIDE SEQUENCE</scope>
    <source>
        <strain evidence="5">S141</strain>
    </source>
</reference>